<dbReference type="Proteomes" id="UP000652847">
    <property type="component" value="Unassembled WGS sequence"/>
</dbReference>
<evidence type="ECO:0000313" key="2">
    <source>
        <dbReference type="Proteomes" id="UP000652847"/>
    </source>
</evidence>
<name>A0A8I0DN12_9FIRM</name>
<dbReference type="RefSeq" id="WP_186900835.1">
    <property type="nucleotide sequence ID" value="NZ_JACOOT010000006.1"/>
</dbReference>
<protein>
    <submittedName>
        <fullName evidence="1">Uncharacterized protein</fullName>
    </submittedName>
</protein>
<reference evidence="1 2" key="1">
    <citation type="submission" date="2020-08" db="EMBL/GenBank/DDBJ databases">
        <title>Genome public.</title>
        <authorList>
            <person name="Liu C."/>
            <person name="Sun Q."/>
        </authorList>
    </citation>
    <scope>NUCLEOTIDE SEQUENCE [LARGE SCALE GENOMIC DNA]</scope>
    <source>
        <strain evidence="1 2">BX17</strain>
    </source>
</reference>
<sequence>MECYKLRKRKRGKTLEMVDSYIVCLHKVVTVGYNVLQGYDKGHVTDSLTAIYLFARM</sequence>
<dbReference type="AlphaFoldDB" id="A0A8I0DN12"/>
<gene>
    <name evidence="1" type="ORF">H8S54_02540</name>
</gene>
<accession>A0A8I0DN12</accession>
<organism evidence="1 2">
    <name type="scientific">Blautia segnis</name>
    <dbReference type="NCBI Taxonomy" id="2763030"/>
    <lineage>
        <taxon>Bacteria</taxon>
        <taxon>Bacillati</taxon>
        <taxon>Bacillota</taxon>
        <taxon>Clostridia</taxon>
        <taxon>Lachnospirales</taxon>
        <taxon>Lachnospiraceae</taxon>
        <taxon>Blautia</taxon>
    </lineage>
</organism>
<dbReference type="EMBL" id="JACOOT010000006">
    <property type="protein sequence ID" value="MBC5650029.1"/>
    <property type="molecule type" value="Genomic_DNA"/>
</dbReference>
<keyword evidence="2" id="KW-1185">Reference proteome</keyword>
<evidence type="ECO:0000313" key="1">
    <source>
        <dbReference type="EMBL" id="MBC5650029.1"/>
    </source>
</evidence>
<proteinExistence type="predicted"/>
<comment type="caution">
    <text evidence="1">The sequence shown here is derived from an EMBL/GenBank/DDBJ whole genome shotgun (WGS) entry which is preliminary data.</text>
</comment>